<protein>
    <submittedName>
        <fullName evidence="2">Lipoprotein</fullName>
    </submittedName>
</protein>
<sequence length="188" mass="20498">MFQKFLSVMALLGALAACAPGGTGQSDPRPDILRDYQLTGLNFAAMADLTISEDNFIYPHADIVWHGDVQGDRIAQIAAIFQEAAARVQADRSDITPDTKKVVVDVTLIRFHGVTRRAEFTTGGVHHIVFDLTVRDAATDAVIEPTRRVIANLEAWGGNINAEIDGQGVTQKIRVTDFLAKTLAEQLR</sequence>
<keyword evidence="3" id="KW-1185">Reference proteome</keyword>
<organism evidence="2 3">
    <name type="scientific">Yoonia vestfoldensis</name>
    <dbReference type="NCBI Taxonomy" id="245188"/>
    <lineage>
        <taxon>Bacteria</taxon>
        <taxon>Pseudomonadati</taxon>
        <taxon>Pseudomonadota</taxon>
        <taxon>Alphaproteobacteria</taxon>
        <taxon>Rhodobacterales</taxon>
        <taxon>Paracoccaceae</taxon>
        <taxon>Yoonia</taxon>
    </lineage>
</organism>
<dbReference type="AlphaFoldDB" id="A0A1Y0EC48"/>
<evidence type="ECO:0000313" key="3">
    <source>
        <dbReference type="Proteomes" id="UP000195273"/>
    </source>
</evidence>
<reference evidence="2 3" key="1">
    <citation type="submission" date="2017-05" db="EMBL/GenBank/DDBJ databases">
        <title>Genome Sequence of Loktanella vestfoldensis Strain SMR4r Isolated from a Culture of the Diatom Skeletonema marinoi.</title>
        <authorList>
            <person name="Topel M."/>
            <person name="Pinder M.I.M."/>
            <person name="Johansson O.N."/>
            <person name="Kourtchenko O."/>
            <person name="Godhe A."/>
            <person name="Clarke A.K."/>
        </authorList>
    </citation>
    <scope>NUCLEOTIDE SEQUENCE [LARGE SCALE GENOMIC DNA]</scope>
    <source>
        <strain evidence="2 3">SMR4r</strain>
    </source>
</reference>
<accession>A0A1Y0EC48</accession>
<evidence type="ECO:0000256" key="1">
    <source>
        <dbReference type="SAM" id="SignalP"/>
    </source>
</evidence>
<dbReference type="Pfam" id="PF20569">
    <property type="entry name" value="DUF6778"/>
    <property type="match status" value="1"/>
</dbReference>
<dbReference type="Proteomes" id="UP000195273">
    <property type="component" value="Chromosome"/>
</dbReference>
<gene>
    <name evidence="2" type="ORF">LOKVESSMR4R_01666</name>
</gene>
<keyword evidence="2" id="KW-0449">Lipoprotein</keyword>
<keyword evidence="1" id="KW-0732">Signal</keyword>
<feature type="chain" id="PRO_5013299151" evidence="1">
    <location>
        <begin position="20"/>
        <end position="188"/>
    </location>
</feature>
<evidence type="ECO:0000313" key="2">
    <source>
        <dbReference type="EMBL" id="ARU00980.1"/>
    </source>
</evidence>
<dbReference type="OrthoDB" id="7836640at2"/>
<dbReference type="KEGG" id="lvs:LOKVESSMR4R_01666"/>
<dbReference type="PROSITE" id="PS51257">
    <property type="entry name" value="PROKAR_LIPOPROTEIN"/>
    <property type="match status" value="1"/>
</dbReference>
<feature type="signal peptide" evidence="1">
    <location>
        <begin position="1"/>
        <end position="19"/>
    </location>
</feature>
<proteinExistence type="predicted"/>
<dbReference type="RefSeq" id="WP_087207397.1">
    <property type="nucleotide sequence ID" value="NZ_CP021431.1"/>
</dbReference>
<name>A0A1Y0EC48_9RHOB</name>
<dbReference type="InterPro" id="IPR046705">
    <property type="entry name" value="DUF6778"/>
</dbReference>
<dbReference type="EMBL" id="CP021431">
    <property type="protein sequence ID" value="ARU00980.1"/>
    <property type="molecule type" value="Genomic_DNA"/>
</dbReference>